<keyword evidence="1" id="KW-1133">Transmembrane helix</keyword>
<dbReference type="Pfam" id="PF14770">
    <property type="entry name" value="TMEM18"/>
    <property type="match status" value="1"/>
</dbReference>
<evidence type="ECO:0008006" key="4">
    <source>
        <dbReference type="Google" id="ProtNLM"/>
    </source>
</evidence>
<dbReference type="AlphaFoldDB" id="A0A7R9BL70"/>
<organism evidence="2">
    <name type="scientific">Notodromas monacha</name>
    <dbReference type="NCBI Taxonomy" id="399045"/>
    <lineage>
        <taxon>Eukaryota</taxon>
        <taxon>Metazoa</taxon>
        <taxon>Ecdysozoa</taxon>
        <taxon>Arthropoda</taxon>
        <taxon>Crustacea</taxon>
        <taxon>Oligostraca</taxon>
        <taxon>Ostracoda</taxon>
        <taxon>Podocopa</taxon>
        <taxon>Podocopida</taxon>
        <taxon>Cypridocopina</taxon>
        <taxon>Cypridoidea</taxon>
        <taxon>Cyprididae</taxon>
        <taxon>Notodromas</taxon>
    </lineage>
</organism>
<keyword evidence="1" id="KW-0812">Transmembrane</keyword>
<name>A0A7R9BL70_9CRUS</name>
<feature type="transmembrane region" description="Helical" evidence="1">
    <location>
        <begin position="26"/>
        <end position="44"/>
    </location>
</feature>
<dbReference type="Proteomes" id="UP000678499">
    <property type="component" value="Unassembled WGS sequence"/>
</dbReference>
<keyword evidence="3" id="KW-1185">Reference proteome</keyword>
<keyword evidence="1" id="KW-0472">Membrane</keyword>
<dbReference type="OrthoDB" id="411535at2759"/>
<dbReference type="EMBL" id="OA882627">
    <property type="protein sequence ID" value="CAD7276283.1"/>
    <property type="molecule type" value="Genomic_DNA"/>
</dbReference>
<accession>A0A7R9BL70</accession>
<evidence type="ECO:0000313" key="2">
    <source>
        <dbReference type="EMBL" id="CAD7276283.1"/>
    </source>
</evidence>
<dbReference type="EMBL" id="CAJPEX010000590">
    <property type="protein sequence ID" value="CAG0916435.1"/>
    <property type="molecule type" value="Genomic_DNA"/>
</dbReference>
<protein>
    <recommendedName>
        <fullName evidence="4">Transmembrane protein 18</fullName>
    </recommendedName>
</protein>
<proteinExistence type="predicted"/>
<feature type="transmembrane region" description="Helical" evidence="1">
    <location>
        <begin position="97"/>
        <end position="120"/>
    </location>
</feature>
<evidence type="ECO:0000256" key="1">
    <source>
        <dbReference type="SAM" id="Phobius"/>
    </source>
</evidence>
<dbReference type="InterPro" id="IPR026721">
    <property type="entry name" value="TMEM18"/>
</dbReference>
<evidence type="ECO:0000313" key="3">
    <source>
        <dbReference type="Proteomes" id="UP000678499"/>
    </source>
</evidence>
<sequence>MAFKIDPDPGQQIVALFKLTDWTEPWLVALISFHLLLMALNLKFRNCGSFQLFLFIALCEYNDVEVLSVYFSESINQLAAENWRAFARKQYFDSSGLFISVVFSTPSLFNCMIIVGNWLYQSSLLMIQVKQAQLLQLEEESFRKEAEREEKPVVVKPRRSVRVVKRASVGH</sequence>
<reference evidence="2" key="1">
    <citation type="submission" date="2020-11" db="EMBL/GenBank/DDBJ databases">
        <authorList>
            <person name="Tran Van P."/>
        </authorList>
    </citation>
    <scope>NUCLEOTIDE SEQUENCE</scope>
</reference>
<gene>
    <name evidence="2" type="ORF">NMOB1V02_LOCUS4054</name>
</gene>